<comment type="subcellular location">
    <subcellularLocation>
        <location evidence="1">Membrane</location>
        <topology evidence="1">Multi-pass membrane protein</topology>
    </subcellularLocation>
</comment>
<dbReference type="EMBL" id="CAAALY010004619">
    <property type="protein sequence ID" value="VEL08730.1"/>
    <property type="molecule type" value="Genomic_DNA"/>
</dbReference>
<feature type="transmembrane region" description="Helical" evidence="5">
    <location>
        <begin position="41"/>
        <end position="60"/>
    </location>
</feature>
<gene>
    <name evidence="6" type="ORF">PXEA_LOCUS2170</name>
</gene>
<keyword evidence="4 5" id="KW-0472">Membrane</keyword>
<keyword evidence="3 5" id="KW-1133">Transmembrane helix</keyword>
<dbReference type="InterPro" id="IPR006214">
    <property type="entry name" value="Bax_inhibitor_1-related"/>
</dbReference>
<evidence type="ECO:0000313" key="7">
    <source>
        <dbReference type="Proteomes" id="UP000784294"/>
    </source>
</evidence>
<evidence type="ECO:0000313" key="6">
    <source>
        <dbReference type="EMBL" id="VEL08730.1"/>
    </source>
</evidence>
<feature type="transmembrane region" description="Helical" evidence="5">
    <location>
        <begin position="99"/>
        <end position="118"/>
    </location>
</feature>
<dbReference type="GO" id="GO:0005783">
    <property type="term" value="C:endoplasmic reticulum"/>
    <property type="evidence" value="ECO:0007669"/>
    <property type="project" value="TreeGrafter"/>
</dbReference>
<feature type="transmembrane region" description="Helical" evidence="5">
    <location>
        <begin position="72"/>
        <end position="93"/>
    </location>
</feature>
<dbReference type="Proteomes" id="UP000784294">
    <property type="component" value="Unassembled WGS sequence"/>
</dbReference>
<dbReference type="PANTHER" id="PTHR23291:SF127">
    <property type="entry name" value="PROTEIN LIFEGUARD 1-LIKE"/>
    <property type="match status" value="1"/>
</dbReference>
<sequence>MVCCPSVRRRFPGNFIALSVFTLAFSYMTGTISSFYDTYSVLIAVGVTAGMCLIISLFAIQTKIDFTKCSALILVLSIVLLLTGIACAIVYAVSGPNKVLHAVYGGIGALVFSLYLVFDTQMIVGGRKHEMSPEEYIYGALQLYMDVVNLFLMLLSLIGSRD</sequence>
<reference evidence="6" key="1">
    <citation type="submission" date="2018-11" db="EMBL/GenBank/DDBJ databases">
        <authorList>
            <consortium name="Pathogen Informatics"/>
        </authorList>
    </citation>
    <scope>NUCLEOTIDE SEQUENCE</scope>
</reference>
<dbReference type="GO" id="GO:0005794">
    <property type="term" value="C:Golgi apparatus"/>
    <property type="evidence" value="ECO:0007669"/>
    <property type="project" value="TreeGrafter"/>
</dbReference>
<feature type="transmembrane region" description="Helical" evidence="5">
    <location>
        <begin position="15"/>
        <end position="35"/>
    </location>
</feature>
<dbReference type="PANTHER" id="PTHR23291">
    <property type="entry name" value="BAX INHIBITOR-RELATED"/>
    <property type="match status" value="1"/>
</dbReference>
<keyword evidence="7" id="KW-1185">Reference proteome</keyword>
<evidence type="ECO:0000256" key="5">
    <source>
        <dbReference type="RuleBase" id="RU004379"/>
    </source>
</evidence>
<evidence type="ECO:0000256" key="4">
    <source>
        <dbReference type="ARBA" id="ARBA00023136"/>
    </source>
</evidence>
<evidence type="ECO:0000256" key="3">
    <source>
        <dbReference type="ARBA" id="ARBA00022989"/>
    </source>
</evidence>
<dbReference type="OrthoDB" id="7933078at2759"/>
<proteinExistence type="inferred from homology"/>
<organism evidence="6 7">
    <name type="scientific">Protopolystoma xenopodis</name>
    <dbReference type="NCBI Taxonomy" id="117903"/>
    <lineage>
        <taxon>Eukaryota</taxon>
        <taxon>Metazoa</taxon>
        <taxon>Spiralia</taxon>
        <taxon>Lophotrochozoa</taxon>
        <taxon>Platyhelminthes</taxon>
        <taxon>Monogenea</taxon>
        <taxon>Polyopisthocotylea</taxon>
        <taxon>Polystomatidea</taxon>
        <taxon>Polystomatidae</taxon>
        <taxon>Protopolystoma</taxon>
    </lineage>
</organism>
<comment type="similarity">
    <text evidence="5">Belongs to the BI1 family.</text>
</comment>
<evidence type="ECO:0000256" key="2">
    <source>
        <dbReference type="ARBA" id="ARBA00022692"/>
    </source>
</evidence>
<accession>A0A448WCV4</accession>
<feature type="transmembrane region" description="Helical" evidence="5">
    <location>
        <begin position="139"/>
        <end position="159"/>
    </location>
</feature>
<dbReference type="AlphaFoldDB" id="A0A448WCV4"/>
<dbReference type="GO" id="GO:2001234">
    <property type="term" value="P:negative regulation of apoptotic signaling pathway"/>
    <property type="evidence" value="ECO:0007669"/>
    <property type="project" value="TreeGrafter"/>
</dbReference>
<protein>
    <submittedName>
        <fullName evidence="6">Uncharacterized protein</fullName>
    </submittedName>
</protein>
<name>A0A448WCV4_9PLAT</name>
<dbReference type="GO" id="GO:0016020">
    <property type="term" value="C:membrane"/>
    <property type="evidence" value="ECO:0007669"/>
    <property type="project" value="UniProtKB-SubCell"/>
</dbReference>
<dbReference type="Pfam" id="PF01027">
    <property type="entry name" value="Bax1-I"/>
    <property type="match status" value="1"/>
</dbReference>
<evidence type="ECO:0000256" key="1">
    <source>
        <dbReference type="ARBA" id="ARBA00004141"/>
    </source>
</evidence>
<comment type="caution">
    <text evidence="6">The sequence shown here is derived from an EMBL/GenBank/DDBJ whole genome shotgun (WGS) entry which is preliminary data.</text>
</comment>
<keyword evidence="2 5" id="KW-0812">Transmembrane</keyword>